<dbReference type="InterPro" id="IPR008966">
    <property type="entry name" value="Adhesion_dom_sf"/>
</dbReference>
<dbReference type="RefSeq" id="WP_007590405.1">
    <property type="nucleotide sequence ID" value="NZ_PKKM01000001.1"/>
</dbReference>
<keyword evidence="4 8" id="KW-0732">Signal</keyword>
<evidence type="ECO:0000256" key="6">
    <source>
        <dbReference type="SAM" id="MobiDB-lite"/>
    </source>
</evidence>
<evidence type="ECO:0000256" key="8">
    <source>
        <dbReference type="SAM" id="SignalP"/>
    </source>
</evidence>
<feature type="compositionally biased region" description="Pro residues" evidence="6">
    <location>
        <begin position="486"/>
        <end position="509"/>
    </location>
</feature>
<evidence type="ECO:0000313" key="12">
    <source>
        <dbReference type="Proteomes" id="UP000234198"/>
    </source>
</evidence>
<evidence type="ECO:0000313" key="11">
    <source>
        <dbReference type="EMBL" id="PKY65340.1"/>
    </source>
</evidence>
<dbReference type="EMBL" id="PKKM01000001">
    <property type="protein sequence ID" value="PKY65340.1"/>
    <property type="molecule type" value="Genomic_DNA"/>
</dbReference>
<name>A0A2I1I2I5_9ACTO</name>
<evidence type="ECO:0000256" key="1">
    <source>
        <dbReference type="ARBA" id="ARBA00004168"/>
    </source>
</evidence>
<feature type="domain" description="DUF5979" evidence="10">
    <location>
        <begin position="368"/>
        <end position="483"/>
    </location>
</feature>
<dbReference type="InterPro" id="IPR046022">
    <property type="entry name" value="DUF5979"/>
</dbReference>
<dbReference type="InterPro" id="IPR011252">
    <property type="entry name" value="Fibrogen-bd_dom1"/>
</dbReference>
<dbReference type="AlphaFoldDB" id="A0A2I1I2I5"/>
<dbReference type="InterPro" id="IPR041171">
    <property type="entry name" value="SDR_Ig"/>
</dbReference>
<dbReference type="NCBIfam" id="TIGR01167">
    <property type="entry name" value="LPXTG_anchor"/>
    <property type="match status" value="1"/>
</dbReference>
<keyword evidence="5" id="KW-0572">Peptidoglycan-anchor</keyword>
<keyword evidence="3" id="KW-0964">Secreted</keyword>
<gene>
    <name evidence="11" type="ORF">CYJ22_00135</name>
</gene>
<comment type="caution">
    <text evidence="11">The sequence shown here is derived from an EMBL/GenBank/DDBJ whole genome shotgun (WGS) entry which is preliminary data.</text>
</comment>
<reference evidence="11 12" key="1">
    <citation type="submission" date="2017-12" db="EMBL/GenBank/DDBJ databases">
        <title>Phylogenetic diversity of female urinary microbiome.</title>
        <authorList>
            <person name="Thomas-White K."/>
            <person name="Wolfe A.J."/>
        </authorList>
    </citation>
    <scope>NUCLEOTIDE SEQUENCE [LARGE SCALE GENOMIC DNA]</scope>
    <source>
        <strain evidence="11 12">UMB0018</strain>
    </source>
</reference>
<evidence type="ECO:0000256" key="5">
    <source>
        <dbReference type="ARBA" id="ARBA00023088"/>
    </source>
</evidence>
<evidence type="ECO:0000259" key="9">
    <source>
        <dbReference type="Pfam" id="PF17961"/>
    </source>
</evidence>
<keyword evidence="7" id="KW-0472">Membrane</keyword>
<dbReference type="SUPFAM" id="SSF49401">
    <property type="entry name" value="Bacterial adhesins"/>
    <property type="match status" value="1"/>
</dbReference>
<keyword evidence="7" id="KW-1133">Transmembrane helix</keyword>
<feature type="chain" id="PRO_5038883149" evidence="8">
    <location>
        <begin position="27"/>
        <end position="544"/>
    </location>
</feature>
<keyword evidence="7" id="KW-0812">Transmembrane</keyword>
<organism evidence="11 12">
    <name type="scientific">Schaalia odontolytica</name>
    <dbReference type="NCBI Taxonomy" id="1660"/>
    <lineage>
        <taxon>Bacteria</taxon>
        <taxon>Bacillati</taxon>
        <taxon>Actinomycetota</taxon>
        <taxon>Actinomycetes</taxon>
        <taxon>Actinomycetales</taxon>
        <taxon>Actinomycetaceae</taxon>
        <taxon>Schaalia</taxon>
    </lineage>
</organism>
<dbReference type="Pfam" id="PF19407">
    <property type="entry name" value="DUF5979"/>
    <property type="match status" value="1"/>
</dbReference>
<evidence type="ECO:0000259" key="10">
    <source>
        <dbReference type="Pfam" id="PF19407"/>
    </source>
</evidence>
<dbReference type="Pfam" id="PF17961">
    <property type="entry name" value="Big_8"/>
    <property type="match status" value="1"/>
</dbReference>
<accession>A0A2I1I2I5</accession>
<evidence type="ECO:0000256" key="3">
    <source>
        <dbReference type="ARBA" id="ARBA00022525"/>
    </source>
</evidence>
<dbReference type="Proteomes" id="UP000234198">
    <property type="component" value="Unassembled WGS sequence"/>
</dbReference>
<feature type="transmembrane region" description="Helical" evidence="7">
    <location>
        <begin position="519"/>
        <end position="539"/>
    </location>
</feature>
<keyword evidence="2" id="KW-0134">Cell wall</keyword>
<dbReference type="Gene3D" id="2.60.40.1280">
    <property type="match status" value="1"/>
</dbReference>
<feature type="region of interest" description="Disordered" evidence="6">
    <location>
        <begin position="481"/>
        <end position="515"/>
    </location>
</feature>
<proteinExistence type="predicted"/>
<dbReference type="GO" id="GO:0007155">
    <property type="term" value="P:cell adhesion"/>
    <property type="evidence" value="ECO:0007669"/>
    <property type="project" value="InterPro"/>
</dbReference>
<protein>
    <submittedName>
        <fullName evidence="11">Peptidase</fullName>
    </submittedName>
</protein>
<comment type="subcellular location">
    <subcellularLocation>
        <location evidence="1">Secreted</location>
        <location evidence="1">Cell wall</location>
        <topology evidence="1">Peptidoglycan-anchor</topology>
    </subcellularLocation>
</comment>
<feature type="domain" description="SDR-like Ig" evidence="9">
    <location>
        <begin position="74"/>
        <end position="160"/>
    </location>
</feature>
<feature type="signal peptide" evidence="8">
    <location>
        <begin position="1"/>
        <end position="26"/>
    </location>
</feature>
<sequence>MVALKRRHLGVLLATFALVLSFFGLAQFVGAQAPAHAAPLSCPAPTTNVSNKVTLDWDNAQLVDHAGRETKAVGDWWDLGIKLPWKTDGRVKAGDYFTYDASIVNAATGESVLRPNVARKFEVISNNGVVVGCGTWGADGMVTVVFNEKVETAAQWYGHVSTNGLTHYTGPGGEKYTVKLGKKVERELDMLRRTPGVPRYQKDGWLNLAEDKDGDENKAIMWRVVFPAGDKAVTGASIVDEVPAGSNWSFNCDVVNEYTKNHTYLVTDPTTSEGLRQDNDTSKGAFGAAAQVECSSTKVTVTLAEIPANQSAIILLPAHIEGAKRAGDVVGVFSNTVNFNVPGGKVVEPITKTLHYGAAADAYAHQTFSVTKKVEGDLPESAQNLEYPLTITLKNDADPSVNKTFEASVKAGETYTYPTSLPLGTVVTVAEGDLPAGVGITWVDGESRVFEAADGVTLSADNREATFTLSDDQVYSLTLTNTVAPTPTPTPSDTPSTPTPTPSATPSPAPQLAKTGTDAAGLGVLAGIVAIAGLSLVAAKRRSH</sequence>
<evidence type="ECO:0000256" key="4">
    <source>
        <dbReference type="ARBA" id="ARBA00022729"/>
    </source>
</evidence>
<evidence type="ECO:0000256" key="2">
    <source>
        <dbReference type="ARBA" id="ARBA00022512"/>
    </source>
</evidence>
<evidence type="ECO:0000256" key="7">
    <source>
        <dbReference type="SAM" id="Phobius"/>
    </source>
</evidence>